<evidence type="ECO:0000313" key="1">
    <source>
        <dbReference type="EMBL" id="KAG2861016.1"/>
    </source>
</evidence>
<protein>
    <submittedName>
        <fullName evidence="4">Uncharacterized protein</fullName>
    </submittedName>
</protein>
<dbReference type="Proteomes" id="UP000736787">
    <property type="component" value="Unassembled WGS sequence"/>
</dbReference>
<accession>A0A8T1GCU8</accession>
<dbReference type="AlphaFoldDB" id="A0A8T1GCU8"/>
<name>A0A8T1GCU8_9STRA</name>
<reference evidence="6" key="2">
    <citation type="submission" date="2021-01" db="EMBL/GenBank/DDBJ databases">
        <title>Phytophthora aleatoria, a newly-described species from Pinus radiata is distinct from Phytophthora cactorum isolates based on comparative genomics.</title>
        <authorList>
            <person name="Mcdougal R."/>
            <person name="Panda P."/>
            <person name="Williams N."/>
            <person name="Studholme D.J."/>
        </authorList>
    </citation>
    <scope>NUCLEOTIDE SEQUENCE</scope>
    <source>
        <strain evidence="6">NZFS 3830</strain>
    </source>
</reference>
<dbReference type="EMBL" id="RCMV01000078">
    <property type="protein sequence ID" value="KAG3225648.1"/>
    <property type="molecule type" value="Genomic_DNA"/>
</dbReference>
<dbReference type="EMBL" id="RCMG01000167">
    <property type="protein sequence ID" value="KAG2861016.1"/>
    <property type="molecule type" value="Genomic_DNA"/>
</dbReference>
<dbReference type="EMBL" id="RCMK01000154">
    <property type="protein sequence ID" value="KAG2946564.1"/>
    <property type="molecule type" value="Genomic_DNA"/>
</dbReference>
<dbReference type="EMBL" id="RCML01000151">
    <property type="protein sequence ID" value="KAG2988538.1"/>
    <property type="molecule type" value="Genomic_DNA"/>
</dbReference>
<dbReference type="Proteomes" id="UP000697107">
    <property type="component" value="Unassembled WGS sequence"/>
</dbReference>
<dbReference type="Proteomes" id="UP000774804">
    <property type="component" value="Unassembled WGS sequence"/>
</dbReference>
<evidence type="ECO:0000313" key="6">
    <source>
        <dbReference type="EMBL" id="KAG6955719.1"/>
    </source>
</evidence>
<dbReference type="EMBL" id="JAENGZ010000654">
    <property type="protein sequence ID" value="KAG6955719.1"/>
    <property type="molecule type" value="Genomic_DNA"/>
</dbReference>
<evidence type="ECO:0000313" key="2">
    <source>
        <dbReference type="EMBL" id="KAG2930701.1"/>
    </source>
</evidence>
<dbReference type="Proteomes" id="UP000688947">
    <property type="component" value="Unassembled WGS sequence"/>
</dbReference>
<evidence type="ECO:0000313" key="7">
    <source>
        <dbReference type="Proteomes" id="UP000697107"/>
    </source>
</evidence>
<dbReference type="Proteomes" id="UP000735874">
    <property type="component" value="Unassembled WGS sequence"/>
</dbReference>
<dbReference type="Proteomes" id="UP000760860">
    <property type="component" value="Unassembled WGS sequence"/>
</dbReference>
<proteinExistence type="predicted"/>
<evidence type="ECO:0000313" key="5">
    <source>
        <dbReference type="EMBL" id="KAG3225648.1"/>
    </source>
</evidence>
<evidence type="ECO:0000313" key="4">
    <source>
        <dbReference type="EMBL" id="KAG2988538.1"/>
    </source>
</evidence>
<reference evidence="4" key="1">
    <citation type="submission" date="2018-10" db="EMBL/GenBank/DDBJ databases">
        <title>Effector identification in a new, highly contiguous assembly of the strawberry crown rot pathogen Phytophthora cactorum.</title>
        <authorList>
            <person name="Armitage A.D."/>
            <person name="Nellist C.F."/>
            <person name="Bates H."/>
            <person name="Vickerstaff R.J."/>
            <person name="Harrison R.J."/>
        </authorList>
    </citation>
    <scope>NUCLEOTIDE SEQUENCE</scope>
    <source>
        <strain evidence="1">15-7</strain>
        <strain evidence="2">4032</strain>
        <strain evidence="3">4040</strain>
        <strain evidence="4">P415</strain>
        <strain evidence="5">P421</strain>
    </source>
</reference>
<comment type="caution">
    <text evidence="4">The sequence shown here is derived from an EMBL/GenBank/DDBJ whole genome shotgun (WGS) entry which is preliminary data.</text>
</comment>
<dbReference type="EMBL" id="RCMI01000141">
    <property type="protein sequence ID" value="KAG2930701.1"/>
    <property type="molecule type" value="Genomic_DNA"/>
</dbReference>
<evidence type="ECO:0000313" key="3">
    <source>
        <dbReference type="EMBL" id="KAG2946564.1"/>
    </source>
</evidence>
<sequence>MDLVTAKRNDATSRVFPIDCEGNGAAEARPKLTDEAATIDTDNIEELARLMNPVDPELSFHFFNTKNDTTL</sequence>
<gene>
    <name evidence="6" type="ORF">JG687_00011027</name>
    <name evidence="1" type="ORF">PC113_g7542</name>
    <name evidence="2" type="ORF">PC115_g6374</name>
    <name evidence="3" type="ORF">PC117_g7523</name>
    <name evidence="4" type="ORF">PC118_g6669</name>
    <name evidence="5" type="ORF">PC129_g3757</name>
</gene>
<organism evidence="4 7">
    <name type="scientific">Phytophthora cactorum</name>
    <dbReference type="NCBI Taxonomy" id="29920"/>
    <lineage>
        <taxon>Eukaryota</taxon>
        <taxon>Sar</taxon>
        <taxon>Stramenopiles</taxon>
        <taxon>Oomycota</taxon>
        <taxon>Peronosporomycetes</taxon>
        <taxon>Peronosporales</taxon>
        <taxon>Peronosporaceae</taxon>
        <taxon>Phytophthora</taxon>
    </lineage>
</organism>